<evidence type="ECO:0000313" key="1">
    <source>
        <dbReference type="EMBL" id="CBI20943.3"/>
    </source>
</evidence>
<protein>
    <submittedName>
        <fullName evidence="1">Uncharacterized protein</fullName>
    </submittedName>
</protein>
<name>D7SUJ4_VITVI</name>
<dbReference type="Proteomes" id="UP000009183">
    <property type="component" value="Chromosome 4"/>
</dbReference>
<accession>D7SUJ4</accession>
<dbReference type="PaxDb" id="29760-VIT_04s0008g04400.t01"/>
<dbReference type="EMBL" id="FN595231">
    <property type="protein sequence ID" value="CBI20943.3"/>
    <property type="molecule type" value="Genomic_DNA"/>
</dbReference>
<keyword evidence="2" id="KW-1185">Reference proteome</keyword>
<gene>
    <name evidence="1" type="ordered locus">VIT_04s0008g04400</name>
</gene>
<organism evidence="1 2">
    <name type="scientific">Vitis vinifera</name>
    <name type="common">Grape</name>
    <dbReference type="NCBI Taxonomy" id="29760"/>
    <lineage>
        <taxon>Eukaryota</taxon>
        <taxon>Viridiplantae</taxon>
        <taxon>Streptophyta</taxon>
        <taxon>Embryophyta</taxon>
        <taxon>Tracheophyta</taxon>
        <taxon>Spermatophyta</taxon>
        <taxon>Magnoliopsida</taxon>
        <taxon>eudicotyledons</taxon>
        <taxon>Gunneridae</taxon>
        <taxon>Pentapetalae</taxon>
        <taxon>rosids</taxon>
        <taxon>Vitales</taxon>
        <taxon>Vitaceae</taxon>
        <taxon>Viteae</taxon>
        <taxon>Vitis</taxon>
    </lineage>
</organism>
<dbReference type="AlphaFoldDB" id="D7SUJ4"/>
<dbReference type="InParanoid" id="D7SUJ4"/>
<proteinExistence type="predicted"/>
<dbReference type="HOGENOM" id="CLU_2445285_0_0_1"/>
<evidence type="ECO:0000313" key="2">
    <source>
        <dbReference type="Proteomes" id="UP000009183"/>
    </source>
</evidence>
<reference evidence="2" key="1">
    <citation type="journal article" date="2007" name="Nature">
        <title>The grapevine genome sequence suggests ancestral hexaploidization in major angiosperm phyla.</title>
        <authorList>
            <consortium name="The French-Italian Public Consortium for Grapevine Genome Characterization."/>
            <person name="Jaillon O."/>
            <person name="Aury J.-M."/>
            <person name="Noel B."/>
            <person name="Policriti A."/>
            <person name="Clepet C."/>
            <person name="Casagrande A."/>
            <person name="Choisne N."/>
            <person name="Aubourg S."/>
            <person name="Vitulo N."/>
            <person name="Jubin C."/>
            <person name="Vezzi A."/>
            <person name="Legeai F."/>
            <person name="Hugueney P."/>
            <person name="Dasilva C."/>
            <person name="Horner D."/>
            <person name="Mica E."/>
            <person name="Jublot D."/>
            <person name="Poulain J."/>
            <person name="Bruyere C."/>
            <person name="Billault A."/>
            <person name="Segurens B."/>
            <person name="Gouyvenoux M."/>
            <person name="Ugarte E."/>
            <person name="Cattonaro F."/>
            <person name="Anthouard V."/>
            <person name="Vico V."/>
            <person name="Del Fabbro C."/>
            <person name="Alaux M."/>
            <person name="Di Gaspero G."/>
            <person name="Dumas V."/>
            <person name="Felice N."/>
            <person name="Paillard S."/>
            <person name="Juman I."/>
            <person name="Moroldo M."/>
            <person name="Scalabrin S."/>
            <person name="Canaguier A."/>
            <person name="Le Clainche I."/>
            <person name="Malacrida G."/>
            <person name="Durand E."/>
            <person name="Pesole G."/>
            <person name="Laucou V."/>
            <person name="Chatelet P."/>
            <person name="Merdinoglu D."/>
            <person name="Delledonne M."/>
            <person name="Pezzotti M."/>
            <person name="Lecharny A."/>
            <person name="Scarpelli C."/>
            <person name="Artiguenave F."/>
            <person name="Pe M.E."/>
            <person name="Valle G."/>
            <person name="Morgante M."/>
            <person name="Caboche M."/>
            <person name="Adam-Blondon A.-F."/>
            <person name="Weissenbach J."/>
            <person name="Quetier F."/>
            <person name="Wincker P."/>
        </authorList>
    </citation>
    <scope>NUCLEOTIDE SEQUENCE [LARGE SCALE GENOMIC DNA]</scope>
    <source>
        <strain evidence="2">cv. Pinot noir / PN40024</strain>
    </source>
</reference>
<sequence>MSASTSDKPKKQRTKKQYIPPHISLYPAPNLYLHHHHQGRLCRATTFLESRMTVLEKEDWRSVIGLVTNAKQVVTPVQDVGSKVAGYAKC</sequence>